<evidence type="ECO:0000313" key="4">
    <source>
        <dbReference type="Proteomes" id="UP001302949"/>
    </source>
</evidence>
<dbReference type="RefSeq" id="WP_323296199.1">
    <property type="nucleotide sequence ID" value="NZ_JAYFUM010000008.1"/>
</dbReference>
<dbReference type="InterPro" id="IPR008756">
    <property type="entry name" value="Peptidase_M56"/>
</dbReference>
<dbReference type="EMBL" id="JAYFUM010000008">
    <property type="protein sequence ID" value="MEA5139038.1"/>
    <property type="molecule type" value="Genomic_DNA"/>
</dbReference>
<dbReference type="Pfam" id="PF05569">
    <property type="entry name" value="Peptidase_M56"/>
    <property type="match status" value="1"/>
</dbReference>
<evidence type="ECO:0000256" key="1">
    <source>
        <dbReference type="SAM" id="Phobius"/>
    </source>
</evidence>
<sequence>MILYLIKVILGSAVFILTFKLLLEKEKIHRFNRAYLLLSLLIPFVIPSITFNSTIPITTISNNEIVQTNFLVNQPISPVIADTESRDYAFILLLTMYALVSGVLLFRFLINLYRILIKVRLSETLEENQLTIVLINEEINPYSFLKYLFVNQKMFKNGAIEKEILIHEYAHIMQKHSFDILFVELLQVFFWFNPFMYLYKKAIQLNHEFLADEAVINACANVTNYQYLLIAKASKSQAFHLSSSFNFLITKQRLIMMTKTKSPLNAFCRQMALVPVLALTVFALSTKSLAQAPTPSVPTAKQNLTPANSEEASQALMDEYAKIVDSKKNKNGTILIYKFTDAEREKLYSIFLAMNQEQQAKQTIIFVPTLPPLKKNTPTQEQIEAWKNAKMYGVWIDNKRVSNSVLNQYKNTDFSHVFVSKLEKNAYNYGKHYYQIDLMTNAGYEKYYKEAIAKKNKYDMFMFDGKKTYMRV</sequence>
<protein>
    <submittedName>
        <fullName evidence="3">M56 family metallopeptidase</fullName>
    </submittedName>
</protein>
<comment type="caution">
    <text evidence="3">The sequence shown here is derived from an EMBL/GenBank/DDBJ whole genome shotgun (WGS) entry which is preliminary data.</text>
</comment>
<feature type="transmembrane region" description="Helical" evidence="1">
    <location>
        <begin position="88"/>
        <end position="110"/>
    </location>
</feature>
<proteinExistence type="predicted"/>
<keyword evidence="1" id="KW-0812">Transmembrane</keyword>
<gene>
    <name evidence="3" type="ORF">VB248_07830</name>
</gene>
<dbReference type="Proteomes" id="UP001302949">
    <property type="component" value="Unassembled WGS sequence"/>
</dbReference>
<keyword evidence="1" id="KW-1133">Transmembrane helix</keyword>
<reference evidence="3 4" key="1">
    <citation type="submission" date="2023-12" db="EMBL/GenBank/DDBJ databases">
        <title>Novel species of the genus Arcicella isolated from rivers.</title>
        <authorList>
            <person name="Lu H."/>
        </authorList>
    </citation>
    <scope>NUCLEOTIDE SEQUENCE [LARGE SCALE GENOMIC DNA]</scope>
    <source>
        <strain evidence="3 4">KCTC 23307</strain>
    </source>
</reference>
<accession>A0ABU5Q872</accession>
<name>A0ABU5Q872_9BACT</name>
<evidence type="ECO:0000259" key="2">
    <source>
        <dbReference type="Pfam" id="PF05569"/>
    </source>
</evidence>
<feature type="transmembrane region" description="Helical" evidence="1">
    <location>
        <begin position="180"/>
        <end position="199"/>
    </location>
</feature>
<feature type="transmembrane region" description="Helical" evidence="1">
    <location>
        <begin position="6"/>
        <end position="23"/>
    </location>
</feature>
<evidence type="ECO:0000313" key="3">
    <source>
        <dbReference type="EMBL" id="MEA5139038.1"/>
    </source>
</evidence>
<keyword evidence="4" id="KW-1185">Reference proteome</keyword>
<dbReference type="PANTHER" id="PTHR34978">
    <property type="entry name" value="POSSIBLE SENSOR-TRANSDUCER PROTEIN BLAR"/>
    <property type="match status" value="1"/>
</dbReference>
<keyword evidence="1" id="KW-0472">Membrane</keyword>
<dbReference type="PANTHER" id="PTHR34978:SF3">
    <property type="entry name" value="SLR0241 PROTEIN"/>
    <property type="match status" value="1"/>
</dbReference>
<dbReference type="CDD" id="cd07341">
    <property type="entry name" value="M56_BlaR1_MecR1_like"/>
    <property type="match status" value="1"/>
</dbReference>
<organism evidence="3 4">
    <name type="scientific">Arcicella rigui</name>
    <dbReference type="NCBI Taxonomy" id="797020"/>
    <lineage>
        <taxon>Bacteria</taxon>
        <taxon>Pseudomonadati</taxon>
        <taxon>Bacteroidota</taxon>
        <taxon>Cytophagia</taxon>
        <taxon>Cytophagales</taxon>
        <taxon>Flectobacillaceae</taxon>
        <taxon>Arcicella</taxon>
    </lineage>
</organism>
<feature type="transmembrane region" description="Helical" evidence="1">
    <location>
        <begin position="35"/>
        <end position="55"/>
    </location>
</feature>
<dbReference type="InterPro" id="IPR052173">
    <property type="entry name" value="Beta-lactam_resp_regulator"/>
</dbReference>
<feature type="domain" description="Peptidase M56" evidence="2">
    <location>
        <begin position="163"/>
        <end position="256"/>
    </location>
</feature>